<gene>
    <name evidence="9" type="ORF">K8V70_02805</name>
</gene>
<dbReference type="GO" id="GO:0005886">
    <property type="term" value="C:plasma membrane"/>
    <property type="evidence" value="ECO:0007669"/>
    <property type="project" value="UniProtKB-SubCell"/>
</dbReference>
<evidence type="ECO:0000256" key="4">
    <source>
        <dbReference type="ARBA" id="ARBA00022692"/>
    </source>
</evidence>
<dbReference type="PANTHER" id="PTHR11040">
    <property type="entry name" value="ZINC/IRON TRANSPORTER"/>
    <property type="match status" value="1"/>
</dbReference>
<comment type="similarity">
    <text evidence="2">Belongs to the ZIP transporter (TC 2.A.5) family.</text>
</comment>
<dbReference type="EMBL" id="DYUZ01000011">
    <property type="protein sequence ID" value="HJG36781.1"/>
    <property type="molecule type" value="Genomic_DNA"/>
</dbReference>
<feature type="transmembrane region" description="Helical" evidence="8">
    <location>
        <begin position="77"/>
        <end position="101"/>
    </location>
</feature>
<dbReference type="InterPro" id="IPR003689">
    <property type="entry name" value="ZIP"/>
</dbReference>
<feature type="transmembrane region" description="Helical" evidence="8">
    <location>
        <begin position="12"/>
        <end position="35"/>
    </location>
</feature>
<evidence type="ECO:0000313" key="10">
    <source>
        <dbReference type="Proteomes" id="UP000753256"/>
    </source>
</evidence>
<dbReference type="PANTHER" id="PTHR11040:SF211">
    <property type="entry name" value="ZINC TRANSPORTER ZIP11"/>
    <property type="match status" value="1"/>
</dbReference>
<feature type="transmembrane region" description="Helical" evidence="8">
    <location>
        <begin position="156"/>
        <end position="173"/>
    </location>
</feature>
<proteinExistence type="inferred from homology"/>
<protein>
    <submittedName>
        <fullName evidence="9">ZIP family metal transporter</fullName>
    </submittedName>
</protein>
<evidence type="ECO:0000256" key="2">
    <source>
        <dbReference type="ARBA" id="ARBA00006939"/>
    </source>
</evidence>
<feature type="transmembrane region" description="Helical" evidence="8">
    <location>
        <begin position="194"/>
        <end position="218"/>
    </location>
</feature>
<evidence type="ECO:0000256" key="8">
    <source>
        <dbReference type="SAM" id="Phobius"/>
    </source>
</evidence>
<keyword evidence="3" id="KW-1003">Cell membrane</keyword>
<keyword evidence="6 8" id="KW-1133">Transmembrane helix</keyword>
<comment type="subcellular location">
    <subcellularLocation>
        <location evidence="1">Cell membrane</location>
        <topology evidence="1">Multi-pass membrane protein</topology>
    </subcellularLocation>
</comment>
<dbReference type="GO" id="GO:0005385">
    <property type="term" value="F:zinc ion transmembrane transporter activity"/>
    <property type="evidence" value="ECO:0007669"/>
    <property type="project" value="TreeGrafter"/>
</dbReference>
<dbReference type="AlphaFoldDB" id="A0A921LT25"/>
<feature type="transmembrane region" description="Helical" evidence="8">
    <location>
        <begin position="47"/>
        <end position="65"/>
    </location>
</feature>
<keyword evidence="5" id="KW-0862">Zinc</keyword>
<evidence type="ECO:0000256" key="5">
    <source>
        <dbReference type="ARBA" id="ARBA00022833"/>
    </source>
</evidence>
<dbReference type="RefSeq" id="WP_273189151.1">
    <property type="nucleotide sequence ID" value="NZ_DYUZ01000011.1"/>
</dbReference>
<comment type="caution">
    <text evidence="9">The sequence shown here is derived from an EMBL/GenBank/DDBJ whole genome shotgun (WGS) entry which is preliminary data.</text>
</comment>
<evidence type="ECO:0000256" key="1">
    <source>
        <dbReference type="ARBA" id="ARBA00004651"/>
    </source>
</evidence>
<keyword evidence="4 8" id="KW-0812">Transmembrane</keyword>
<evidence type="ECO:0000256" key="3">
    <source>
        <dbReference type="ARBA" id="ARBA00022475"/>
    </source>
</evidence>
<keyword evidence="7 8" id="KW-0472">Membrane</keyword>
<evidence type="ECO:0000256" key="6">
    <source>
        <dbReference type="ARBA" id="ARBA00022989"/>
    </source>
</evidence>
<feature type="transmembrane region" description="Helical" evidence="8">
    <location>
        <begin position="224"/>
        <end position="242"/>
    </location>
</feature>
<accession>A0A921LT25</accession>
<reference evidence="9" key="1">
    <citation type="journal article" date="2021" name="PeerJ">
        <title>Extensive microbial diversity within the chicken gut microbiome revealed by metagenomics and culture.</title>
        <authorList>
            <person name="Gilroy R."/>
            <person name="Ravi A."/>
            <person name="Getino M."/>
            <person name="Pursley I."/>
            <person name="Horton D.L."/>
            <person name="Alikhan N.F."/>
            <person name="Baker D."/>
            <person name="Gharbi K."/>
            <person name="Hall N."/>
            <person name="Watson M."/>
            <person name="Adriaenssens E.M."/>
            <person name="Foster-Nyarko E."/>
            <person name="Jarju S."/>
            <person name="Secka A."/>
            <person name="Antonio M."/>
            <person name="Oren A."/>
            <person name="Chaudhuri R.R."/>
            <person name="La Ragione R."/>
            <person name="Hildebrand F."/>
            <person name="Pallen M.J."/>
        </authorList>
    </citation>
    <scope>NUCLEOTIDE SEQUENCE</scope>
    <source>
        <strain evidence="9">ChiHjej13B12-9602</strain>
    </source>
</reference>
<name>A0A921LT25_9ACTN</name>
<organism evidence="9 10">
    <name type="scientific">Enorma phocaeensis</name>
    <dbReference type="NCBI Taxonomy" id="1871019"/>
    <lineage>
        <taxon>Bacteria</taxon>
        <taxon>Bacillati</taxon>
        <taxon>Actinomycetota</taxon>
        <taxon>Coriobacteriia</taxon>
        <taxon>Coriobacteriales</taxon>
        <taxon>Coriobacteriaceae</taxon>
        <taxon>Enorma</taxon>
    </lineage>
</organism>
<evidence type="ECO:0000313" key="9">
    <source>
        <dbReference type="EMBL" id="HJG36781.1"/>
    </source>
</evidence>
<dbReference type="Pfam" id="PF02535">
    <property type="entry name" value="Zip"/>
    <property type="match status" value="1"/>
</dbReference>
<reference evidence="9" key="2">
    <citation type="submission" date="2021-09" db="EMBL/GenBank/DDBJ databases">
        <authorList>
            <person name="Gilroy R."/>
        </authorList>
    </citation>
    <scope>NUCLEOTIDE SEQUENCE</scope>
    <source>
        <strain evidence="9">ChiHjej13B12-9602</strain>
    </source>
</reference>
<feature type="transmembrane region" description="Helical" evidence="8">
    <location>
        <begin position="254"/>
        <end position="272"/>
    </location>
</feature>
<dbReference type="Proteomes" id="UP000753256">
    <property type="component" value="Unassembled WGS sequence"/>
</dbReference>
<evidence type="ECO:0000256" key="7">
    <source>
        <dbReference type="ARBA" id="ARBA00023136"/>
    </source>
</evidence>
<sequence length="273" mass="28395">MFESTIVRGLIWAAAGCGFTWLMTTAGSAVVLFTGKDPERGKLTHHIFLGFAAGVMIAASVWSLLNPAIEQAEELGQVGWIPAAGGFLLGVAFLIVLDTLLPHLHAGSAEPEGLECDWKRTTLLVSAVTLHNIPEGMSVGLLFAMASQTAGAAGDAYLGMAVALAIGIGLQNFPEGAAVSLPLRREGASRLKAFAMGSLSGIVEPIFGILVVLASGWIAPFMPWFLAFAAGAMIYVVVEELIPEAHLGEHSNVGTLGVIAGFVIMMVLDVALG</sequence>